<accession>A0A1J8Q2N2</accession>
<sequence>MSQQEVLDEETPLLQPVQQKKARTPLPWRDLSLRTPETSASQMAMKPA</sequence>
<comment type="caution">
    <text evidence="2">The sequence shown here is derived from an EMBL/GenBank/DDBJ whole genome shotgun (WGS) entry which is preliminary data.</text>
</comment>
<dbReference type="AlphaFoldDB" id="A0A1J8Q2N2"/>
<keyword evidence="3" id="KW-1185">Reference proteome</keyword>
<evidence type="ECO:0000313" key="3">
    <source>
        <dbReference type="Proteomes" id="UP000183567"/>
    </source>
</evidence>
<reference evidence="2 3" key="1">
    <citation type="submission" date="2016-03" db="EMBL/GenBank/DDBJ databases">
        <title>Comparative genomics of the ectomycorrhizal sister species Rhizopogon vinicolor and Rhizopogon vesiculosus (Basidiomycota: Boletales) reveals a divergence of the mating type B locus.</title>
        <authorList>
            <person name="Mujic A.B."/>
            <person name="Kuo A."/>
            <person name="Tritt A."/>
            <person name="Lipzen A."/>
            <person name="Chen C."/>
            <person name="Johnson J."/>
            <person name="Sharma A."/>
            <person name="Barry K."/>
            <person name="Grigoriev I.V."/>
            <person name="Spatafora J.W."/>
        </authorList>
    </citation>
    <scope>NUCLEOTIDE SEQUENCE [LARGE SCALE GENOMIC DNA]</scope>
    <source>
        <strain evidence="2 3">AM-OR11-056</strain>
    </source>
</reference>
<dbReference type="Proteomes" id="UP000183567">
    <property type="component" value="Unassembled WGS sequence"/>
</dbReference>
<dbReference type="EMBL" id="LVVM01002825">
    <property type="protein sequence ID" value="OJA15862.1"/>
    <property type="molecule type" value="Genomic_DNA"/>
</dbReference>
<protein>
    <submittedName>
        <fullName evidence="2">Uncharacterized protein</fullName>
    </submittedName>
</protein>
<name>A0A1J8Q2N2_9AGAM</name>
<organism evidence="2 3">
    <name type="scientific">Rhizopogon vesiculosus</name>
    <dbReference type="NCBI Taxonomy" id="180088"/>
    <lineage>
        <taxon>Eukaryota</taxon>
        <taxon>Fungi</taxon>
        <taxon>Dikarya</taxon>
        <taxon>Basidiomycota</taxon>
        <taxon>Agaricomycotina</taxon>
        <taxon>Agaricomycetes</taxon>
        <taxon>Agaricomycetidae</taxon>
        <taxon>Boletales</taxon>
        <taxon>Suillineae</taxon>
        <taxon>Rhizopogonaceae</taxon>
        <taxon>Rhizopogon</taxon>
    </lineage>
</organism>
<proteinExistence type="predicted"/>
<evidence type="ECO:0000256" key="1">
    <source>
        <dbReference type="SAM" id="MobiDB-lite"/>
    </source>
</evidence>
<gene>
    <name evidence="2" type="ORF">AZE42_11702</name>
</gene>
<feature type="compositionally biased region" description="Acidic residues" evidence="1">
    <location>
        <begin position="1"/>
        <end position="11"/>
    </location>
</feature>
<evidence type="ECO:0000313" key="2">
    <source>
        <dbReference type="EMBL" id="OJA15862.1"/>
    </source>
</evidence>
<feature type="region of interest" description="Disordered" evidence="1">
    <location>
        <begin position="1"/>
        <end position="48"/>
    </location>
</feature>